<reference evidence="3 4" key="1">
    <citation type="journal article" date="2020" name="Cell Host Microbe">
        <title>Functional and Genomic Variation between Human-Derived Isolates of Lachnospiraceae Reveals Inter- and Intra-Species Diversity.</title>
        <authorList>
            <person name="Sorbara M.T."/>
            <person name="Littmann E.R."/>
            <person name="Fontana E."/>
            <person name="Moody T.U."/>
            <person name="Kohout C.E."/>
            <person name="Gjonbalaj M."/>
            <person name="Eaton V."/>
            <person name="Seok R."/>
            <person name="Leiner I.M."/>
            <person name="Pamer E.G."/>
        </authorList>
    </citation>
    <scope>NUCLEOTIDE SEQUENCE [LARGE SCALE GENOMIC DNA]</scope>
    <source>
        <strain evidence="3 4">MSK.17.74</strain>
    </source>
</reference>
<gene>
    <name evidence="3" type="ORF">G5B17_16525</name>
</gene>
<proteinExistence type="predicted"/>
<sequence length="373" mass="42762">MSECIHVLHVIRAMDRGGAETMIMNLYRHIDRSRIKFDFLVHVENKCDYDDEILKLGGRIFHIIPYRIYNYVSYKSQFKKLLEAHPEIQIVHGHIGSSASVYLRVANKLGRYTIAHSHALNKMDNLSDIIFKIMTLDNRWISDYYLGCSYQAGVDQYGKKVVSSEKFKVLNNSIDASKYVYDSEIQRKMKTSLGLEGKIVFGHVGRFIPLKNHTFLLEVFSEIVKIEPKAEFILVGRGGLEDKIKRKVQDMKLVDKVHFLGVREDIPELMIMMDGFVFPSIHEGLGIVAVEAQAAGLPCLISEGVPDEAIVTRCVKREQIAAGAKVWAETILDMYKNIPRINRLEEIRTANYDIYETVKQLENIYTKAVNEEK</sequence>
<name>A0ABX2HA79_9FIRM</name>
<comment type="caution">
    <text evidence="3">The sequence shown here is derived from an EMBL/GenBank/DDBJ whole genome shotgun (WGS) entry which is preliminary data.</text>
</comment>
<accession>A0ABX2HA79</accession>
<dbReference type="InterPro" id="IPR001296">
    <property type="entry name" value="Glyco_trans_1"/>
</dbReference>
<dbReference type="EMBL" id="JAAITS010000055">
    <property type="protein sequence ID" value="NSG86974.1"/>
    <property type="molecule type" value="Genomic_DNA"/>
</dbReference>
<dbReference type="CDD" id="cd03812">
    <property type="entry name" value="GT4_CapH-like"/>
    <property type="match status" value="1"/>
</dbReference>
<feature type="domain" description="Glycosyltransferase subfamily 4-like N-terminal" evidence="2">
    <location>
        <begin position="17"/>
        <end position="122"/>
    </location>
</feature>
<dbReference type="RefSeq" id="WP_173718429.1">
    <property type="nucleotide sequence ID" value="NZ_JAAITS010000055.1"/>
</dbReference>
<protein>
    <submittedName>
        <fullName evidence="3">Glycosyltransferase family 1 protein</fullName>
    </submittedName>
</protein>
<dbReference type="Pfam" id="PF13439">
    <property type="entry name" value="Glyco_transf_4"/>
    <property type="match status" value="1"/>
</dbReference>
<evidence type="ECO:0000259" key="2">
    <source>
        <dbReference type="Pfam" id="PF13439"/>
    </source>
</evidence>
<dbReference type="Pfam" id="PF00534">
    <property type="entry name" value="Glycos_transf_1"/>
    <property type="match status" value="1"/>
</dbReference>
<dbReference type="Proteomes" id="UP001644719">
    <property type="component" value="Unassembled WGS sequence"/>
</dbReference>
<dbReference type="PANTHER" id="PTHR12526">
    <property type="entry name" value="GLYCOSYLTRANSFERASE"/>
    <property type="match status" value="1"/>
</dbReference>
<evidence type="ECO:0000259" key="1">
    <source>
        <dbReference type="Pfam" id="PF00534"/>
    </source>
</evidence>
<dbReference type="Gene3D" id="3.40.50.2000">
    <property type="entry name" value="Glycogen Phosphorylase B"/>
    <property type="match status" value="2"/>
</dbReference>
<dbReference type="SUPFAM" id="SSF53756">
    <property type="entry name" value="UDP-Glycosyltransferase/glycogen phosphorylase"/>
    <property type="match status" value="1"/>
</dbReference>
<evidence type="ECO:0000313" key="4">
    <source>
        <dbReference type="Proteomes" id="UP001644719"/>
    </source>
</evidence>
<evidence type="ECO:0000313" key="3">
    <source>
        <dbReference type="EMBL" id="NSG86974.1"/>
    </source>
</evidence>
<dbReference type="InterPro" id="IPR028098">
    <property type="entry name" value="Glyco_trans_4-like_N"/>
</dbReference>
<feature type="domain" description="Glycosyl transferase family 1" evidence="1">
    <location>
        <begin position="190"/>
        <end position="306"/>
    </location>
</feature>
<keyword evidence="4" id="KW-1185">Reference proteome</keyword>
<organism evidence="3 4">
    <name type="scientific">Blautia faecis</name>
    <dbReference type="NCBI Taxonomy" id="871665"/>
    <lineage>
        <taxon>Bacteria</taxon>
        <taxon>Bacillati</taxon>
        <taxon>Bacillota</taxon>
        <taxon>Clostridia</taxon>
        <taxon>Lachnospirales</taxon>
        <taxon>Lachnospiraceae</taxon>
        <taxon>Blautia</taxon>
    </lineage>
</organism>